<dbReference type="RefSeq" id="WP_052377079.1">
    <property type="nucleotide sequence ID" value="NZ_CP003984.1"/>
</dbReference>
<dbReference type="KEGG" id="ptp:RCA23_c12900"/>
<dbReference type="GeneID" id="93368631"/>
<sequence length="199" mass="21795">MRKTLIIGALAFVLGGGAVFIYLKHSAHSNSYATMHEMHHGKSGGASQGMMQGHMHDEMTMPGLQGKDTTETEVADLRKIFQQHMEIERRVTNLPDGISTFTASENPEVRAAIVSHVSMMVTRLAEGKNPEVIIQSPTLDALFDVHEDIETEIEVTDTGVTVIQTSSNPEVVKLLQTHAAEVSDMSERGMAAVHERMSQ</sequence>
<evidence type="ECO:0000313" key="2">
    <source>
        <dbReference type="Proteomes" id="UP000028680"/>
    </source>
</evidence>
<reference evidence="1 2" key="1">
    <citation type="journal article" date="2014" name="ISME J.">
        <title>Adaptation of an abundant Roseobacter RCA organism to pelagic systems revealed by genomic and transcriptomic analyses.</title>
        <authorList>
            <person name="Voget S."/>
            <person name="Wemheuer B."/>
            <person name="Brinkhoff T."/>
            <person name="Vollmers J."/>
            <person name="Dietrich S."/>
            <person name="Giebel H.A."/>
            <person name="Beardsley C."/>
            <person name="Sardemann C."/>
            <person name="Bakenhus I."/>
            <person name="Billerbeck S."/>
            <person name="Daniel R."/>
            <person name="Simon M."/>
        </authorList>
    </citation>
    <scope>NUCLEOTIDE SEQUENCE [LARGE SCALE GENOMIC DNA]</scope>
    <source>
        <strain evidence="1 2">RCA23</strain>
    </source>
</reference>
<protein>
    <submittedName>
        <fullName evidence="1">Uncharacterized protein</fullName>
    </submittedName>
</protein>
<dbReference type="AlphaFoldDB" id="A0AAN0RIL9"/>
<name>A0AAN0RIL9_9RHOB</name>
<evidence type="ECO:0000313" key="1">
    <source>
        <dbReference type="EMBL" id="AII86836.1"/>
    </source>
</evidence>
<dbReference type="EMBL" id="CP003984">
    <property type="protein sequence ID" value="AII86836.1"/>
    <property type="molecule type" value="Genomic_DNA"/>
</dbReference>
<gene>
    <name evidence="1" type="ORF">RCA23_c12900</name>
</gene>
<keyword evidence="2" id="KW-1185">Reference proteome</keyword>
<proteinExistence type="predicted"/>
<organism evidence="1 2">
    <name type="scientific">Planktomarina temperata RCA23</name>
    <dbReference type="NCBI Taxonomy" id="666509"/>
    <lineage>
        <taxon>Bacteria</taxon>
        <taxon>Pseudomonadati</taxon>
        <taxon>Pseudomonadota</taxon>
        <taxon>Alphaproteobacteria</taxon>
        <taxon>Rhodobacterales</taxon>
        <taxon>Paracoccaceae</taxon>
        <taxon>Planktomarina</taxon>
    </lineage>
</organism>
<accession>A0AAN0RIL9</accession>
<dbReference type="Proteomes" id="UP000028680">
    <property type="component" value="Chromosome"/>
</dbReference>